<dbReference type="OrthoDB" id="2963168at2759"/>
<evidence type="ECO:0000256" key="3">
    <source>
        <dbReference type="ARBA" id="ARBA00022840"/>
    </source>
</evidence>
<dbReference type="GeneID" id="111127198"/>
<sequence>MARKNEGDIKSKCKRLLVAAIDFGTTYSGYAFSWKSDWRKINLQTCVTDKFVSSKASTTLLLHPDQSFYAFGYGAENTFKDLATKDDSDSDSDHDSEEETATTTSKPSKDWKDYYYFHRFKMLLHRDEILHRDIEIRDISNKAMKAMDVFSICIKHLKDSLLEEINRKVASDILLTDIDFVITVPAIWGDAAKMFMREAAVTAGIGTDQLILALEPEAASIYCQFCHPPNQDHDTSFDAFRQMVKDKRKYMVVDLGGGTGDITVHKQAEDEFLEELIPATGGPMGGTTVDKAFESFLETIGGKDILKNFKSSFMEDYLSLFTEFEAKKRDGGTDIKVRVTVPLELEKMIKKTSKKNINKTLEDSEYKGVVTYKQKKLIFEPSVFKSFFRVAEEGVIKCVDDTLKNDCCADLSDIIMVGGFSESKLIQRSLRDKFQKHKITFLIPDEPGLAVLKGAVYFGHLPNAISRRVSRYTYGVQICRKFVPGKDPESRKITLGGVDRCMGVLHPIIRRGDRIEAGLERPHAFQTLQHKGGKFNCGFYVSDKRDTQFVDDKDCRLLGTLTVDIPNTKREHPPEIEETFIFGETELTFRAKLLGSGLPIECSFDMLDNSKLPQKKTDT</sequence>
<dbReference type="GO" id="GO:0005524">
    <property type="term" value="F:ATP binding"/>
    <property type="evidence" value="ECO:0007669"/>
    <property type="project" value="UniProtKB-KW"/>
</dbReference>
<comment type="similarity">
    <text evidence="1">Belongs to the heat shock protein 70 family.</text>
</comment>
<evidence type="ECO:0000313" key="6">
    <source>
        <dbReference type="RefSeq" id="XP_022327983.1"/>
    </source>
</evidence>
<dbReference type="GO" id="GO:0140662">
    <property type="term" value="F:ATP-dependent protein folding chaperone"/>
    <property type="evidence" value="ECO:0007669"/>
    <property type="project" value="InterPro"/>
</dbReference>
<feature type="region of interest" description="Disordered" evidence="4">
    <location>
        <begin position="84"/>
        <end position="107"/>
    </location>
</feature>
<accession>A0A8B8DJH5</accession>
<reference evidence="6" key="1">
    <citation type="submission" date="2025-08" db="UniProtKB">
        <authorList>
            <consortium name="RefSeq"/>
        </authorList>
    </citation>
    <scope>IDENTIFICATION</scope>
    <source>
        <tissue evidence="6">Whole sample</tissue>
    </source>
</reference>
<dbReference type="Gene3D" id="3.30.420.40">
    <property type="match status" value="2"/>
</dbReference>
<evidence type="ECO:0000256" key="4">
    <source>
        <dbReference type="SAM" id="MobiDB-lite"/>
    </source>
</evidence>
<evidence type="ECO:0000313" key="5">
    <source>
        <dbReference type="Proteomes" id="UP000694844"/>
    </source>
</evidence>
<keyword evidence="3" id="KW-0067">ATP-binding</keyword>
<proteinExistence type="inferred from homology"/>
<dbReference type="PANTHER" id="PTHR14187">
    <property type="entry name" value="ALPHA KINASE/ELONGATION FACTOR 2 KINASE"/>
    <property type="match status" value="1"/>
</dbReference>
<gene>
    <name evidence="6" type="primary">LOC111127198</name>
</gene>
<dbReference type="Proteomes" id="UP000694844">
    <property type="component" value="Chromosome 3"/>
</dbReference>
<evidence type="ECO:0000256" key="1">
    <source>
        <dbReference type="ARBA" id="ARBA00007381"/>
    </source>
</evidence>
<name>A0A8B8DJH5_CRAVI</name>
<dbReference type="InterPro" id="IPR043129">
    <property type="entry name" value="ATPase_NBD"/>
</dbReference>
<keyword evidence="5" id="KW-1185">Reference proteome</keyword>
<dbReference type="PANTHER" id="PTHR14187:SF5">
    <property type="entry name" value="HEAT SHOCK 70 KDA PROTEIN 12A"/>
    <property type="match status" value="1"/>
</dbReference>
<keyword evidence="2" id="KW-0547">Nucleotide-binding</keyword>
<dbReference type="CDD" id="cd10229">
    <property type="entry name" value="ASKHA_NBD_HSP70_HSPA12"/>
    <property type="match status" value="1"/>
</dbReference>
<protein>
    <submittedName>
        <fullName evidence="6">Heat shock 70 kDa protein 12A-like</fullName>
    </submittedName>
</protein>
<dbReference type="Pfam" id="PF00012">
    <property type="entry name" value="HSP70"/>
    <property type="match status" value="1"/>
</dbReference>
<feature type="compositionally biased region" description="Basic and acidic residues" evidence="4">
    <location>
        <begin position="84"/>
        <end position="93"/>
    </location>
</feature>
<dbReference type="AlphaFoldDB" id="A0A8B8DJH5"/>
<dbReference type="SUPFAM" id="SSF53067">
    <property type="entry name" value="Actin-like ATPase domain"/>
    <property type="match status" value="2"/>
</dbReference>
<dbReference type="InterPro" id="IPR013126">
    <property type="entry name" value="Hsp_70_fam"/>
</dbReference>
<organism evidence="5 6">
    <name type="scientific">Crassostrea virginica</name>
    <name type="common">Eastern oyster</name>
    <dbReference type="NCBI Taxonomy" id="6565"/>
    <lineage>
        <taxon>Eukaryota</taxon>
        <taxon>Metazoa</taxon>
        <taxon>Spiralia</taxon>
        <taxon>Lophotrochozoa</taxon>
        <taxon>Mollusca</taxon>
        <taxon>Bivalvia</taxon>
        <taxon>Autobranchia</taxon>
        <taxon>Pteriomorphia</taxon>
        <taxon>Ostreida</taxon>
        <taxon>Ostreoidea</taxon>
        <taxon>Ostreidae</taxon>
        <taxon>Crassostrea</taxon>
    </lineage>
</organism>
<dbReference type="RefSeq" id="XP_022327983.1">
    <property type="nucleotide sequence ID" value="XM_022472275.1"/>
</dbReference>
<dbReference type="KEGG" id="cvn:111127198"/>
<evidence type="ECO:0000256" key="2">
    <source>
        <dbReference type="ARBA" id="ARBA00022741"/>
    </source>
</evidence>